<sequence>MYHKQSPCDTKHNIGDAALPLSRTEVARLEVYLVSCNVYVRLSDDLWPAAPGSVSLKAIVRVGATEQPKGNRRHHASTNHITGQILLRLRRSCRKTDAGTAGRGE</sequence>
<accession>A0A5B7GXD8</accession>
<protein>
    <submittedName>
        <fullName evidence="1">Uncharacterized protein</fullName>
    </submittedName>
</protein>
<dbReference type="AlphaFoldDB" id="A0A5B7GXD8"/>
<evidence type="ECO:0000313" key="1">
    <source>
        <dbReference type="EMBL" id="MPC64670.1"/>
    </source>
</evidence>
<evidence type="ECO:0000313" key="2">
    <source>
        <dbReference type="Proteomes" id="UP000324222"/>
    </source>
</evidence>
<keyword evidence="2" id="KW-1185">Reference proteome</keyword>
<dbReference type="Proteomes" id="UP000324222">
    <property type="component" value="Unassembled WGS sequence"/>
</dbReference>
<organism evidence="1 2">
    <name type="scientific">Portunus trituberculatus</name>
    <name type="common">Swimming crab</name>
    <name type="synonym">Neptunus trituberculatus</name>
    <dbReference type="NCBI Taxonomy" id="210409"/>
    <lineage>
        <taxon>Eukaryota</taxon>
        <taxon>Metazoa</taxon>
        <taxon>Ecdysozoa</taxon>
        <taxon>Arthropoda</taxon>
        <taxon>Crustacea</taxon>
        <taxon>Multicrustacea</taxon>
        <taxon>Malacostraca</taxon>
        <taxon>Eumalacostraca</taxon>
        <taxon>Eucarida</taxon>
        <taxon>Decapoda</taxon>
        <taxon>Pleocyemata</taxon>
        <taxon>Brachyura</taxon>
        <taxon>Eubrachyura</taxon>
        <taxon>Portunoidea</taxon>
        <taxon>Portunidae</taxon>
        <taxon>Portuninae</taxon>
        <taxon>Portunus</taxon>
    </lineage>
</organism>
<reference evidence="1 2" key="1">
    <citation type="submission" date="2019-05" db="EMBL/GenBank/DDBJ databases">
        <title>Another draft genome of Portunus trituberculatus and its Hox gene families provides insights of decapod evolution.</title>
        <authorList>
            <person name="Jeong J.-H."/>
            <person name="Song I."/>
            <person name="Kim S."/>
            <person name="Choi T."/>
            <person name="Kim D."/>
            <person name="Ryu S."/>
            <person name="Kim W."/>
        </authorList>
    </citation>
    <scope>NUCLEOTIDE SEQUENCE [LARGE SCALE GENOMIC DNA]</scope>
    <source>
        <tissue evidence="1">Muscle</tissue>
    </source>
</reference>
<comment type="caution">
    <text evidence="1">The sequence shown here is derived from an EMBL/GenBank/DDBJ whole genome shotgun (WGS) entry which is preliminary data.</text>
</comment>
<gene>
    <name evidence="1" type="ORF">E2C01_058790</name>
</gene>
<proteinExistence type="predicted"/>
<name>A0A5B7GXD8_PORTR</name>
<dbReference type="EMBL" id="VSRR010022401">
    <property type="protein sequence ID" value="MPC64670.1"/>
    <property type="molecule type" value="Genomic_DNA"/>
</dbReference>